<dbReference type="Proteomes" id="UP000078595">
    <property type="component" value="Chromosome 6"/>
</dbReference>
<reference evidence="1" key="1">
    <citation type="submission" date="2013-07" db="EMBL/GenBank/DDBJ databases">
        <title>The Genome Sequence of Cryptococcus dejecticola CBS10117.</title>
        <authorList>
            <consortium name="The Broad Institute Genome Sequencing Platform"/>
            <person name="Cuomo C."/>
            <person name="Litvintseva A."/>
            <person name="Chen Y."/>
            <person name="Heitman J."/>
            <person name="Sun S."/>
            <person name="Springer D."/>
            <person name="Dromer F."/>
            <person name="Young S.K."/>
            <person name="Zeng Q."/>
            <person name="Gargeya S."/>
            <person name="Fitzgerald M."/>
            <person name="Abouelleil A."/>
            <person name="Alvarado L."/>
            <person name="Berlin A.M."/>
            <person name="Chapman S.B."/>
            <person name="Dewar J."/>
            <person name="Goldberg J."/>
            <person name="Griggs A."/>
            <person name="Gujja S."/>
            <person name="Hansen M."/>
            <person name="Howarth C."/>
            <person name="Imamovic A."/>
            <person name="Larimer J."/>
            <person name="McCowan C."/>
            <person name="Murphy C."/>
            <person name="Pearson M."/>
            <person name="Priest M."/>
            <person name="Roberts A."/>
            <person name="Saif S."/>
            <person name="Shea T."/>
            <person name="Sykes S."/>
            <person name="Wortman J."/>
            <person name="Nusbaum C."/>
            <person name="Birren B."/>
        </authorList>
    </citation>
    <scope>NUCLEOTIDE SEQUENCE [LARGE SCALE GENOMIC DNA]</scope>
    <source>
        <strain evidence="1">CBS 10117</strain>
    </source>
</reference>
<proteinExistence type="predicted"/>
<reference evidence="2" key="3">
    <citation type="submission" date="2024-02" db="EMBL/GenBank/DDBJ databases">
        <title>Comparative genomics of Cryptococcus and Kwoniella reveals pathogenesis evolution and contrasting modes of karyotype evolution via chromosome fusion or intercentromeric recombination.</title>
        <authorList>
            <person name="Coelho M.A."/>
            <person name="David-Palma M."/>
            <person name="Shea T."/>
            <person name="Bowers K."/>
            <person name="McGinley-Smith S."/>
            <person name="Mohammad A.W."/>
            <person name="Gnirke A."/>
            <person name="Yurkov A.M."/>
            <person name="Nowrousian M."/>
            <person name="Sun S."/>
            <person name="Cuomo C.A."/>
            <person name="Heitman J."/>
        </authorList>
    </citation>
    <scope>NUCLEOTIDE SEQUENCE</scope>
    <source>
        <strain evidence="2">CBS 10117</strain>
    </source>
</reference>
<keyword evidence="3" id="KW-1185">Reference proteome</keyword>
<organism evidence="1">
    <name type="scientific">Kwoniella dejecticola CBS 10117</name>
    <dbReference type="NCBI Taxonomy" id="1296121"/>
    <lineage>
        <taxon>Eukaryota</taxon>
        <taxon>Fungi</taxon>
        <taxon>Dikarya</taxon>
        <taxon>Basidiomycota</taxon>
        <taxon>Agaricomycotina</taxon>
        <taxon>Tremellomycetes</taxon>
        <taxon>Tremellales</taxon>
        <taxon>Cryptococcaceae</taxon>
        <taxon>Kwoniella</taxon>
    </lineage>
</organism>
<reference evidence="2" key="2">
    <citation type="submission" date="2013-07" db="EMBL/GenBank/DDBJ databases">
        <authorList>
            <consortium name="The Broad Institute Genome Sequencing Platform"/>
            <person name="Cuomo C."/>
            <person name="Litvintseva A."/>
            <person name="Chen Y."/>
            <person name="Heitman J."/>
            <person name="Sun S."/>
            <person name="Springer D."/>
            <person name="Dromer F."/>
            <person name="Young S.K."/>
            <person name="Zeng Q."/>
            <person name="Gargeya S."/>
            <person name="Fitzgerald M."/>
            <person name="Abouelleil A."/>
            <person name="Alvarado L."/>
            <person name="Berlin A.M."/>
            <person name="Chapman S.B."/>
            <person name="Dewar J."/>
            <person name="Goldberg J."/>
            <person name="Griggs A."/>
            <person name="Gujja S."/>
            <person name="Hansen M."/>
            <person name="Howarth C."/>
            <person name="Imamovic A."/>
            <person name="Larimer J."/>
            <person name="McCowan C."/>
            <person name="Murphy C."/>
            <person name="Pearson M."/>
            <person name="Priest M."/>
            <person name="Roberts A."/>
            <person name="Saif S."/>
            <person name="Shea T."/>
            <person name="Sykes S."/>
            <person name="Wortman J."/>
            <person name="Nusbaum C."/>
            <person name="Birren B."/>
        </authorList>
    </citation>
    <scope>NUCLEOTIDE SEQUENCE</scope>
    <source>
        <strain evidence="2">CBS 10117</strain>
    </source>
</reference>
<dbReference type="GeneID" id="28969145"/>
<sequence>MLNGLDDGSLAFICHIVPPKPIITIKHAIPQPASLVLNETTAIIQPLGDRLLVLQPSPSLSPGSSNVDLCLLSPVHHTDELYLQHDSISPHCQNILSTTFTNAPKSLRIQPFEAKTDQLGIATEGRSPLYLPPPAASGKLGIEGSGGDAAFGSGVCDSEYLCRDRQIPEKSKNGFSPGHSRKI</sequence>
<evidence type="ECO:0000313" key="1">
    <source>
        <dbReference type="EMBL" id="OBR84587.1"/>
    </source>
</evidence>
<dbReference type="EMBL" id="KI894032">
    <property type="protein sequence ID" value="OBR84587.1"/>
    <property type="molecule type" value="Genomic_DNA"/>
</dbReference>
<accession>A0A1A6A3F1</accession>
<dbReference type="AlphaFoldDB" id="A0A1A6A3F1"/>
<dbReference type="RefSeq" id="XP_018262429.1">
    <property type="nucleotide sequence ID" value="XM_018408738.1"/>
</dbReference>
<gene>
    <name evidence="1" type="ORF">I303_05446</name>
    <name evidence="2" type="ORF">I303_105109</name>
</gene>
<evidence type="ECO:0000313" key="2">
    <source>
        <dbReference type="EMBL" id="WWC62513.1"/>
    </source>
</evidence>
<dbReference type="EMBL" id="CP144535">
    <property type="protein sequence ID" value="WWC62513.1"/>
    <property type="molecule type" value="Genomic_DNA"/>
</dbReference>
<evidence type="ECO:0000313" key="3">
    <source>
        <dbReference type="Proteomes" id="UP000078595"/>
    </source>
</evidence>
<dbReference type="KEGG" id="kdj:28969145"/>
<dbReference type="VEuPathDB" id="FungiDB:I303_05446"/>
<name>A0A1A6A3F1_9TREE</name>
<protein>
    <submittedName>
        <fullName evidence="1">Uncharacterized protein</fullName>
    </submittedName>
</protein>